<proteinExistence type="predicted"/>
<dbReference type="STRING" id="453304.ATC03_03285"/>
<gene>
    <name evidence="2" type="ORF">ATC03_03285</name>
</gene>
<protein>
    <submittedName>
        <fullName evidence="2">Uncharacterized protein</fullName>
    </submittedName>
</protein>
<accession>A0A191WCK0</accession>
<dbReference type="KEGG" id="agy:ATC03_03285"/>
<organism evidence="2 3">
    <name type="scientific">Agromyces aureus</name>
    <dbReference type="NCBI Taxonomy" id="453304"/>
    <lineage>
        <taxon>Bacteria</taxon>
        <taxon>Bacillati</taxon>
        <taxon>Actinomycetota</taxon>
        <taxon>Actinomycetes</taxon>
        <taxon>Micrococcales</taxon>
        <taxon>Microbacteriaceae</taxon>
        <taxon>Agromyces</taxon>
    </lineage>
</organism>
<name>A0A191WCK0_9MICO</name>
<reference evidence="3" key="2">
    <citation type="submission" date="2016-01" db="EMBL/GenBank/DDBJ databases">
        <title>Complete genome sequence of Agromyces aureus AR33T and comparison with related organisms.</title>
        <authorList>
            <person name="Corretto E."/>
            <person name="Antonielli L."/>
            <person name="Sessitsch A."/>
            <person name="Brader G."/>
        </authorList>
    </citation>
    <scope>NUCLEOTIDE SEQUENCE [LARGE SCALE GENOMIC DNA]</scope>
    <source>
        <strain evidence="3">AR33</strain>
    </source>
</reference>
<feature type="transmembrane region" description="Helical" evidence="1">
    <location>
        <begin position="158"/>
        <end position="178"/>
    </location>
</feature>
<dbReference type="RefSeq" id="WP_067873057.1">
    <property type="nucleotide sequence ID" value="NZ_CP013979.1"/>
</dbReference>
<evidence type="ECO:0000313" key="2">
    <source>
        <dbReference type="EMBL" id="ANJ25909.1"/>
    </source>
</evidence>
<evidence type="ECO:0000313" key="3">
    <source>
        <dbReference type="Proteomes" id="UP000078437"/>
    </source>
</evidence>
<reference evidence="2 3" key="1">
    <citation type="journal article" date="2016" name="Int. J. Syst. Evol. Microbiol.">
        <title>Agromyces aureus sp. nov., isolated from the rhizosphere of Salix caprea L. grown in a heavy-metal-contaminated soil.</title>
        <authorList>
            <person name="Corretto E."/>
            <person name="Antonielli L."/>
            <person name="Sessitsch A."/>
            <person name="Compant S."/>
            <person name="Gorfer M."/>
            <person name="Kuffner M."/>
            <person name="Brader G."/>
        </authorList>
    </citation>
    <scope>NUCLEOTIDE SEQUENCE [LARGE SCALE GENOMIC DNA]</scope>
    <source>
        <strain evidence="2 3">AR33</strain>
    </source>
</reference>
<keyword evidence="1" id="KW-0472">Membrane</keyword>
<dbReference type="Proteomes" id="UP000078437">
    <property type="component" value="Chromosome"/>
</dbReference>
<keyword evidence="3" id="KW-1185">Reference proteome</keyword>
<evidence type="ECO:0000256" key="1">
    <source>
        <dbReference type="SAM" id="Phobius"/>
    </source>
</evidence>
<keyword evidence="1" id="KW-1133">Transmembrane helix</keyword>
<sequence length="187" mass="18413">MTSIRARRGAPWWAAAMLAVLAGGLLLAIGAAAPSRAAEPVEFTLVFDDLTPGESRTESATIELARDATLTSIAWVERTGLLADGTLDVVVCGGGDCADTVAFESTPMRAGTIDVSVTVVAPADLAPGASGTALGRLAFVADEGGGAGLPATGAAVGAIAWGVALLAAGALLAGIGALRSRRSGARS</sequence>
<dbReference type="EMBL" id="CP013979">
    <property type="protein sequence ID" value="ANJ25909.1"/>
    <property type="molecule type" value="Genomic_DNA"/>
</dbReference>
<dbReference type="AlphaFoldDB" id="A0A191WCK0"/>
<keyword evidence="1" id="KW-0812">Transmembrane</keyword>